<evidence type="ECO:0000256" key="3">
    <source>
        <dbReference type="ARBA" id="ARBA00022833"/>
    </source>
</evidence>
<dbReference type="AlphaFoldDB" id="A0A427ABV0"/>
<accession>A0A427ABV0</accession>
<dbReference type="Gene3D" id="4.10.1100.10">
    <property type="entry name" value="Transcription factor, SBP-box domain"/>
    <property type="match status" value="1"/>
</dbReference>
<dbReference type="InterPro" id="IPR044817">
    <property type="entry name" value="SBP-like"/>
</dbReference>
<evidence type="ECO:0000313" key="7">
    <source>
        <dbReference type="EMBL" id="RRT73686.1"/>
    </source>
</evidence>
<dbReference type="EMBL" id="AMZH03003018">
    <property type="protein sequence ID" value="RRT73686.1"/>
    <property type="molecule type" value="Genomic_DNA"/>
</dbReference>
<dbReference type="GO" id="GO:0003677">
    <property type="term" value="F:DNA binding"/>
    <property type="evidence" value="ECO:0007669"/>
    <property type="project" value="InterPro"/>
</dbReference>
<dbReference type="SUPFAM" id="SSF103612">
    <property type="entry name" value="SBT domain"/>
    <property type="match status" value="1"/>
</dbReference>
<dbReference type="Proteomes" id="UP000287651">
    <property type="component" value="Unassembled WGS sequence"/>
</dbReference>
<name>A0A427ABV0_ENSVE</name>
<dbReference type="GO" id="GO:0005634">
    <property type="term" value="C:nucleus"/>
    <property type="evidence" value="ECO:0007669"/>
    <property type="project" value="InterPro"/>
</dbReference>
<dbReference type="PANTHER" id="PTHR31251:SF108">
    <property type="entry name" value="SQUAMOSA PROMOTER-BINDING-LIKE PROTEIN 7"/>
    <property type="match status" value="1"/>
</dbReference>
<evidence type="ECO:0000313" key="8">
    <source>
        <dbReference type="Proteomes" id="UP000287651"/>
    </source>
</evidence>
<feature type="region of interest" description="Disordered" evidence="5">
    <location>
        <begin position="61"/>
        <end position="82"/>
    </location>
</feature>
<protein>
    <recommendedName>
        <fullName evidence="6">SBP-type domain-containing protein</fullName>
    </recommendedName>
</protein>
<dbReference type="InterPro" id="IPR004333">
    <property type="entry name" value="SBP_dom"/>
</dbReference>
<evidence type="ECO:0000259" key="6">
    <source>
        <dbReference type="PROSITE" id="PS51141"/>
    </source>
</evidence>
<evidence type="ECO:0000256" key="4">
    <source>
        <dbReference type="PROSITE-ProRule" id="PRU00470"/>
    </source>
</evidence>
<organism evidence="7 8">
    <name type="scientific">Ensete ventricosum</name>
    <name type="common">Abyssinian banana</name>
    <name type="synonym">Musa ensete</name>
    <dbReference type="NCBI Taxonomy" id="4639"/>
    <lineage>
        <taxon>Eukaryota</taxon>
        <taxon>Viridiplantae</taxon>
        <taxon>Streptophyta</taxon>
        <taxon>Embryophyta</taxon>
        <taxon>Tracheophyta</taxon>
        <taxon>Spermatophyta</taxon>
        <taxon>Magnoliopsida</taxon>
        <taxon>Liliopsida</taxon>
        <taxon>Zingiberales</taxon>
        <taxon>Musaceae</taxon>
        <taxon>Ensete</taxon>
    </lineage>
</organism>
<keyword evidence="3" id="KW-0862">Zinc</keyword>
<evidence type="ECO:0000256" key="5">
    <source>
        <dbReference type="SAM" id="MobiDB-lite"/>
    </source>
</evidence>
<dbReference type="GO" id="GO:0008270">
    <property type="term" value="F:zinc ion binding"/>
    <property type="evidence" value="ECO:0007669"/>
    <property type="project" value="UniProtKB-KW"/>
</dbReference>
<dbReference type="Pfam" id="PF03110">
    <property type="entry name" value="SBP"/>
    <property type="match status" value="1"/>
</dbReference>
<comment type="caution">
    <text evidence="7">The sequence shown here is derived from an EMBL/GenBank/DDBJ whole genome shotgun (WGS) entry which is preliminary data.</text>
</comment>
<reference evidence="7 8" key="1">
    <citation type="journal article" date="2014" name="Agronomy (Basel)">
        <title>A Draft Genome Sequence for Ensete ventricosum, the Drought-Tolerant Tree Against Hunger.</title>
        <authorList>
            <person name="Harrison J."/>
            <person name="Moore K.A."/>
            <person name="Paszkiewicz K."/>
            <person name="Jones T."/>
            <person name="Grant M."/>
            <person name="Ambacheew D."/>
            <person name="Muzemil S."/>
            <person name="Studholme D.J."/>
        </authorList>
    </citation>
    <scope>NUCLEOTIDE SEQUENCE [LARGE SCALE GENOMIC DNA]</scope>
</reference>
<evidence type="ECO:0000256" key="1">
    <source>
        <dbReference type="ARBA" id="ARBA00022723"/>
    </source>
</evidence>
<dbReference type="PANTHER" id="PTHR31251">
    <property type="entry name" value="SQUAMOSA PROMOTER-BINDING-LIKE PROTEIN 4"/>
    <property type="match status" value="1"/>
</dbReference>
<feature type="domain" description="SBP-type" evidence="6">
    <location>
        <begin position="134"/>
        <end position="217"/>
    </location>
</feature>
<proteinExistence type="predicted"/>
<keyword evidence="2 4" id="KW-0863">Zinc-finger</keyword>
<sequence>MEIPPASAVEPIPMAADEPTAAAAMWEWGSLFDFTVVDEDPLILPWGTSDEAQTLPPLSTAELSSLPLPPAEPAPSAIEDGMGRVRKRDPRLVCPNYLAGRVPCSCPEEDEQAMQEVAVAGSRKRSRKGGASRVVRCQVPGCEADISELKGYHKRHRVCLRCANSSSVVLDGEHKRYCQQCGNTRTTRYWAVPSIGITVDLDCRRSISGGISPRGEKERGDIAERTWAYRSVPVYHTVSS</sequence>
<gene>
    <name evidence="7" type="ORF">B296_00033107</name>
</gene>
<dbReference type="InterPro" id="IPR036893">
    <property type="entry name" value="SBP_sf"/>
</dbReference>
<evidence type="ECO:0000256" key="2">
    <source>
        <dbReference type="ARBA" id="ARBA00022771"/>
    </source>
</evidence>
<keyword evidence="1" id="KW-0479">Metal-binding</keyword>
<dbReference type="PROSITE" id="PS51141">
    <property type="entry name" value="ZF_SBP"/>
    <property type="match status" value="1"/>
</dbReference>